<dbReference type="GeneID" id="803773"/>
<reference evidence="2" key="1">
    <citation type="journal article" date="2001" name="J. Mol. Evol.">
        <title>The complete sequence of a brown algal mitochondrial genome, the ectocarpale Pylaiella littoralis (L.) Kjellm.</title>
        <authorList>
            <person name="Oudot M.P."/>
            <person name="Fontaine J.M."/>
            <person name="Rousvoal S."/>
            <person name="Kloareg B."/>
            <person name="Loiseaux-de Goer S."/>
        </authorList>
    </citation>
    <scope>NUCLEOTIDE SEQUENCE</scope>
</reference>
<protein>
    <submittedName>
        <fullName evidence="2">Uncharacterized protein</fullName>
    </submittedName>
</protein>
<dbReference type="RefSeq" id="NP_150389.1">
    <property type="nucleotide sequence ID" value="NC_003055.1"/>
</dbReference>
<evidence type="ECO:0000313" key="2">
    <source>
        <dbReference type="EMBL" id="CAC50830.1"/>
    </source>
</evidence>
<geneLocation type="mitochondrion" evidence="2"/>
<gene>
    <name evidence="2" type="primary">orf97</name>
</gene>
<feature type="region of interest" description="Disordered" evidence="1">
    <location>
        <begin position="1"/>
        <end position="26"/>
    </location>
</feature>
<evidence type="ECO:0000256" key="1">
    <source>
        <dbReference type="SAM" id="MobiDB-lite"/>
    </source>
</evidence>
<feature type="compositionally biased region" description="Low complexity" evidence="1">
    <location>
        <begin position="68"/>
        <end position="79"/>
    </location>
</feature>
<feature type="region of interest" description="Disordered" evidence="1">
    <location>
        <begin position="43"/>
        <end position="79"/>
    </location>
</feature>
<feature type="compositionally biased region" description="Polar residues" evidence="1">
    <location>
        <begin position="47"/>
        <end position="62"/>
    </location>
</feature>
<sequence>MTETLDKSAKTFMGTPQELSSKMEEATSSKYLEGSWLDPYSVGTDGADSSSVGAKGADSSSVDAKGASKTSTSSLDLSKGVSGVGRLEWLVKYCRKN</sequence>
<keyword evidence="2" id="KW-0496">Mitochondrion</keyword>
<accession>Q94Z14</accession>
<organism evidence="2">
    <name type="scientific">Pylaiella littoralis</name>
    <name type="common">Seaweed</name>
    <name type="synonym">Conferva littoralis</name>
    <dbReference type="NCBI Taxonomy" id="2885"/>
    <lineage>
        <taxon>Eukaryota</taxon>
        <taxon>Sar</taxon>
        <taxon>Stramenopiles</taxon>
        <taxon>Ochrophyta</taxon>
        <taxon>PX clade</taxon>
        <taxon>Phaeophyceae</taxon>
        <taxon>Ectocarpales</taxon>
        <taxon>Acinetosporaceae</taxon>
        <taxon>Pylaiella</taxon>
    </lineage>
</organism>
<dbReference type="EMBL" id="AJ277126">
    <property type="protein sequence ID" value="CAC50830.1"/>
    <property type="molecule type" value="Genomic_DNA"/>
</dbReference>
<name>Q94Z14_PYLLI</name>
<proteinExistence type="predicted"/>
<dbReference type="AlphaFoldDB" id="Q94Z14"/>